<keyword evidence="2" id="KW-1185">Reference proteome</keyword>
<accession>A0AA36F7S8</accession>
<protein>
    <submittedName>
        <fullName evidence="1">Uncharacterized protein</fullName>
    </submittedName>
</protein>
<dbReference type="Proteomes" id="UP001162480">
    <property type="component" value="Chromosome 9"/>
</dbReference>
<name>A0AA36F7S8_OCTVU</name>
<sequence>MHSVFQHLRRHHIQSQLLVLQEPYRRHRLGGRDLTRVHCQIVVGDSSPTHLRHHQHNRNKHVGDPITLRLRELSALSIVVYVWRLIHYKLFIVDKICCALRVDM</sequence>
<evidence type="ECO:0000313" key="1">
    <source>
        <dbReference type="EMBL" id="CAI9727429.1"/>
    </source>
</evidence>
<evidence type="ECO:0000313" key="2">
    <source>
        <dbReference type="Proteomes" id="UP001162480"/>
    </source>
</evidence>
<organism evidence="1 2">
    <name type="scientific">Octopus vulgaris</name>
    <name type="common">Common octopus</name>
    <dbReference type="NCBI Taxonomy" id="6645"/>
    <lineage>
        <taxon>Eukaryota</taxon>
        <taxon>Metazoa</taxon>
        <taxon>Spiralia</taxon>
        <taxon>Lophotrochozoa</taxon>
        <taxon>Mollusca</taxon>
        <taxon>Cephalopoda</taxon>
        <taxon>Coleoidea</taxon>
        <taxon>Octopodiformes</taxon>
        <taxon>Octopoda</taxon>
        <taxon>Incirrata</taxon>
        <taxon>Octopodidae</taxon>
        <taxon>Octopus</taxon>
    </lineage>
</organism>
<proteinExistence type="predicted"/>
<dbReference type="EMBL" id="OX597822">
    <property type="protein sequence ID" value="CAI9727429.1"/>
    <property type="molecule type" value="Genomic_DNA"/>
</dbReference>
<dbReference type="AlphaFoldDB" id="A0AA36F7S8"/>
<reference evidence="1" key="1">
    <citation type="submission" date="2023-08" db="EMBL/GenBank/DDBJ databases">
        <authorList>
            <person name="Alioto T."/>
            <person name="Alioto T."/>
            <person name="Gomez Garrido J."/>
        </authorList>
    </citation>
    <scope>NUCLEOTIDE SEQUENCE</scope>
</reference>
<gene>
    <name evidence="1" type="ORF">OCTVUL_1B028375</name>
</gene>